<proteinExistence type="inferred from homology"/>
<protein>
    <submittedName>
        <fullName evidence="4">Efflux RND transporter periplasmic adaptor subunit</fullName>
    </submittedName>
</protein>
<dbReference type="Proteomes" id="UP000244913">
    <property type="component" value="Unassembled WGS sequence"/>
</dbReference>
<comment type="similarity">
    <text evidence="1">Belongs to the membrane fusion protein (MFP) (TC 8.A.1) family.</text>
</comment>
<organism evidence="4 5">
    <name type="scientific">Caulobacter radicis</name>
    <dbReference type="NCBI Taxonomy" id="2172650"/>
    <lineage>
        <taxon>Bacteria</taxon>
        <taxon>Pseudomonadati</taxon>
        <taxon>Pseudomonadota</taxon>
        <taxon>Alphaproteobacteria</taxon>
        <taxon>Caulobacterales</taxon>
        <taxon>Caulobacteraceae</taxon>
        <taxon>Caulobacter</taxon>
    </lineage>
</organism>
<dbReference type="PROSITE" id="PS51257">
    <property type="entry name" value="PROKAR_LIPOPROTEIN"/>
    <property type="match status" value="1"/>
</dbReference>
<reference evidence="4 5" key="1">
    <citation type="submission" date="2018-04" db="EMBL/GenBank/DDBJ databases">
        <title>The genome sequence of Caulobacter sp. 736.</title>
        <authorList>
            <person name="Gao J."/>
            <person name="Sun J."/>
        </authorList>
    </citation>
    <scope>NUCLEOTIDE SEQUENCE [LARGE SCALE GENOMIC DNA]</scope>
    <source>
        <strain evidence="4 5">736</strain>
    </source>
</reference>
<comment type="caution">
    <text evidence="4">The sequence shown here is derived from an EMBL/GenBank/DDBJ whole genome shotgun (WGS) entry which is preliminary data.</text>
</comment>
<dbReference type="NCBIfam" id="TIGR01730">
    <property type="entry name" value="RND_mfp"/>
    <property type="match status" value="1"/>
</dbReference>
<sequence>MRTQTMTMTTARALALLTASALALTACGKKDDDKAPPTSQARAVSVGQVETRPLGGGIEASGVLLARDEAVVGSELSGYRVARIYADEGDYVRAGQPLVQLDATLLRAQIDQQAAVAAQAQAEAARVSGLDGQGVLSQEQIESRRYTAKAQAASLNELKTRQSRMTIVAPVGGRVIERGVKPGEISGGGTTPWFRIVRDGLVELEADVNEQDLAGLAVGQPATVTLPGGQQVAGAIRLVSPRVNADTRLGKVRIRLPVREDLRAGGFGKATFGASGQAVTAVPETAIRYDASGLSVVTVDANNRAKQVAVRTGRRGGGWVELVQGPAAGTRVIIGSAAFAGDGDLVKPQPVTAAQKAAN</sequence>
<dbReference type="GO" id="GO:0015562">
    <property type="term" value="F:efflux transmembrane transporter activity"/>
    <property type="evidence" value="ECO:0007669"/>
    <property type="project" value="TreeGrafter"/>
</dbReference>
<dbReference type="EMBL" id="QDKP01000008">
    <property type="protein sequence ID" value="PVM88707.1"/>
    <property type="molecule type" value="Genomic_DNA"/>
</dbReference>
<evidence type="ECO:0000313" key="4">
    <source>
        <dbReference type="EMBL" id="PVM88707.1"/>
    </source>
</evidence>
<dbReference type="GO" id="GO:1990281">
    <property type="term" value="C:efflux pump complex"/>
    <property type="evidence" value="ECO:0007669"/>
    <property type="project" value="TreeGrafter"/>
</dbReference>
<feature type="chain" id="PRO_5015599556" evidence="2">
    <location>
        <begin position="24"/>
        <end position="359"/>
    </location>
</feature>
<gene>
    <name evidence="4" type="ORF">DDF65_01375</name>
</gene>
<dbReference type="Gene3D" id="2.40.30.170">
    <property type="match status" value="1"/>
</dbReference>
<dbReference type="AlphaFoldDB" id="A0A2T9JYD7"/>
<dbReference type="PANTHER" id="PTHR30469">
    <property type="entry name" value="MULTIDRUG RESISTANCE PROTEIN MDTA"/>
    <property type="match status" value="1"/>
</dbReference>
<evidence type="ECO:0000313" key="5">
    <source>
        <dbReference type="Proteomes" id="UP000244913"/>
    </source>
</evidence>
<dbReference type="PANTHER" id="PTHR30469:SF15">
    <property type="entry name" value="HLYD FAMILY OF SECRETION PROTEINS"/>
    <property type="match status" value="1"/>
</dbReference>
<keyword evidence="2" id="KW-0732">Signal</keyword>
<evidence type="ECO:0000256" key="1">
    <source>
        <dbReference type="ARBA" id="ARBA00009477"/>
    </source>
</evidence>
<evidence type="ECO:0000259" key="3">
    <source>
        <dbReference type="Pfam" id="PF25954"/>
    </source>
</evidence>
<dbReference type="SUPFAM" id="SSF111369">
    <property type="entry name" value="HlyD-like secretion proteins"/>
    <property type="match status" value="1"/>
</dbReference>
<feature type="domain" description="CusB-like beta-barrel" evidence="3">
    <location>
        <begin position="204"/>
        <end position="274"/>
    </location>
</feature>
<keyword evidence="5" id="KW-1185">Reference proteome</keyword>
<dbReference type="InterPro" id="IPR006143">
    <property type="entry name" value="RND_pump_MFP"/>
</dbReference>
<feature type="signal peptide" evidence="2">
    <location>
        <begin position="1"/>
        <end position="23"/>
    </location>
</feature>
<name>A0A2T9JYD7_9CAUL</name>
<dbReference type="Pfam" id="PF25954">
    <property type="entry name" value="Beta-barrel_RND_2"/>
    <property type="match status" value="1"/>
</dbReference>
<dbReference type="InterPro" id="IPR058792">
    <property type="entry name" value="Beta-barrel_RND_2"/>
</dbReference>
<accession>A0A2T9JYD7</accession>
<dbReference type="Gene3D" id="2.40.50.100">
    <property type="match status" value="1"/>
</dbReference>
<dbReference type="Gene3D" id="2.40.420.20">
    <property type="match status" value="1"/>
</dbReference>
<evidence type="ECO:0000256" key="2">
    <source>
        <dbReference type="SAM" id="SignalP"/>
    </source>
</evidence>
<dbReference type="Gene3D" id="1.10.287.470">
    <property type="entry name" value="Helix hairpin bin"/>
    <property type="match status" value="1"/>
</dbReference>